<dbReference type="AlphaFoldDB" id="A0AA41UH89"/>
<reference evidence="1" key="1">
    <citation type="submission" date="2022-03" db="EMBL/GenBank/DDBJ databases">
        <title>Cryobacterium sp. nov. strain ZS14-85, isolated from Antarctic soil.</title>
        <authorList>
            <person name="Li J."/>
            <person name="Niu G."/>
        </authorList>
    </citation>
    <scope>NUCLEOTIDE SEQUENCE</scope>
    <source>
        <strain evidence="1">ZS14-85</strain>
    </source>
</reference>
<evidence type="ECO:0000313" key="1">
    <source>
        <dbReference type="EMBL" id="MCI4659660.1"/>
    </source>
</evidence>
<gene>
    <name evidence="1" type="ORF">MQH31_17790</name>
</gene>
<dbReference type="Proteomes" id="UP001165341">
    <property type="component" value="Unassembled WGS sequence"/>
</dbReference>
<organism evidence="1 2">
    <name type="scientific">Cryobacterium zhongshanensis</name>
    <dbReference type="NCBI Taxonomy" id="2928153"/>
    <lineage>
        <taxon>Bacteria</taxon>
        <taxon>Bacillati</taxon>
        <taxon>Actinomycetota</taxon>
        <taxon>Actinomycetes</taxon>
        <taxon>Micrococcales</taxon>
        <taxon>Microbacteriaceae</taxon>
        <taxon>Cryobacterium</taxon>
    </lineage>
</organism>
<sequence length="102" mass="11083">MNEQFWLGLLALPIAAIAVAVAWAALAAASKLWAKLHQQLLTKVKPARTAKQRSLQATTIGDALENGNALRMISGLGWVIVWARDSKPTQPPRPGDDEEDNE</sequence>
<evidence type="ECO:0000313" key="2">
    <source>
        <dbReference type="Proteomes" id="UP001165341"/>
    </source>
</evidence>
<keyword evidence="2" id="KW-1185">Reference proteome</keyword>
<name>A0AA41UH89_9MICO</name>
<accession>A0AA41UH89</accession>
<proteinExistence type="predicted"/>
<dbReference type="EMBL" id="JALGAR010000006">
    <property type="protein sequence ID" value="MCI4659660.1"/>
    <property type="molecule type" value="Genomic_DNA"/>
</dbReference>
<comment type="caution">
    <text evidence="1">The sequence shown here is derived from an EMBL/GenBank/DDBJ whole genome shotgun (WGS) entry which is preliminary data.</text>
</comment>
<protein>
    <submittedName>
        <fullName evidence="1">Uncharacterized protein</fullName>
    </submittedName>
</protein>
<dbReference type="RefSeq" id="WP_243013151.1">
    <property type="nucleotide sequence ID" value="NZ_JALGAR010000006.1"/>
</dbReference>